<gene>
    <name evidence="1" type="ORF">Pflav_076050</name>
</gene>
<dbReference type="EMBL" id="AP022870">
    <property type="protein sequence ID" value="BCB81195.1"/>
    <property type="molecule type" value="Genomic_DNA"/>
</dbReference>
<dbReference type="Proteomes" id="UP000502508">
    <property type="component" value="Chromosome"/>
</dbReference>
<dbReference type="InterPro" id="IPR025534">
    <property type="entry name" value="DUF4420"/>
</dbReference>
<reference evidence="1 2" key="1">
    <citation type="submission" date="2020-03" db="EMBL/GenBank/DDBJ databases">
        <title>Whole genome shotgun sequence of Phytohabitans flavus NBRC 107702.</title>
        <authorList>
            <person name="Komaki H."/>
            <person name="Tamura T."/>
        </authorList>
    </citation>
    <scope>NUCLEOTIDE SEQUENCE [LARGE SCALE GENOMIC DNA]</scope>
    <source>
        <strain evidence="1 2">NBRC 107702</strain>
    </source>
</reference>
<reference evidence="1 2" key="2">
    <citation type="submission" date="2020-03" db="EMBL/GenBank/DDBJ databases">
        <authorList>
            <person name="Ichikawa N."/>
            <person name="Kimura A."/>
            <person name="Kitahashi Y."/>
            <person name="Uohara A."/>
        </authorList>
    </citation>
    <scope>NUCLEOTIDE SEQUENCE [LARGE SCALE GENOMIC DNA]</scope>
    <source>
        <strain evidence="1 2">NBRC 107702</strain>
    </source>
</reference>
<evidence type="ECO:0000313" key="2">
    <source>
        <dbReference type="Proteomes" id="UP000502508"/>
    </source>
</evidence>
<dbReference type="AlphaFoldDB" id="A0A6F8Y526"/>
<dbReference type="RefSeq" id="WP_173041127.1">
    <property type="nucleotide sequence ID" value="NZ_AP022870.1"/>
</dbReference>
<protein>
    <recommendedName>
        <fullName evidence="3">PD-(D/E)XK motif protein</fullName>
    </recommendedName>
</protein>
<evidence type="ECO:0008006" key="3">
    <source>
        <dbReference type="Google" id="ProtNLM"/>
    </source>
</evidence>
<sequence>MTADEMPGELQRAWAVLRPPKDSELASYPLELILHGADCRVAVDTNALRHLLVPVQDEQLAGDTRPSNLRAAVRWLVFGGQRHCYIDVWCAEPELNAEFDGLIADVLQEIERSEQPGIAALGVIDRWRRLFRTQSLRGMGTEARRALFAELTVLRSLLKVDPRTVGTWTGPLRAPHDFEAFRRCIEVKAVGRASDHVVVHGIEQMAHHDGRPLDLVVLEVVEDPDGTTLTELTRQVRELAADPAGFDELLDTTGWAPLPGQPDVEALTVTEAVRVAVDTSFPKLVRGSLVLGSLPQGLSHLSYRISRDLVLEHGRTVSMERLAGDAA</sequence>
<dbReference type="Pfam" id="PF14390">
    <property type="entry name" value="DUF4420"/>
    <property type="match status" value="1"/>
</dbReference>
<dbReference type="KEGG" id="pfla:Pflav_076050"/>
<evidence type="ECO:0000313" key="1">
    <source>
        <dbReference type="EMBL" id="BCB81195.1"/>
    </source>
</evidence>
<organism evidence="1 2">
    <name type="scientific">Phytohabitans flavus</name>
    <dbReference type="NCBI Taxonomy" id="1076124"/>
    <lineage>
        <taxon>Bacteria</taxon>
        <taxon>Bacillati</taxon>
        <taxon>Actinomycetota</taxon>
        <taxon>Actinomycetes</taxon>
        <taxon>Micromonosporales</taxon>
        <taxon>Micromonosporaceae</taxon>
    </lineage>
</organism>
<proteinExistence type="predicted"/>
<name>A0A6F8Y526_9ACTN</name>
<accession>A0A6F8Y526</accession>
<keyword evidence="2" id="KW-1185">Reference proteome</keyword>